<dbReference type="OrthoDB" id="429520at2759"/>
<protein>
    <recommendedName>
        <fullName evidence="5 7">Actin-related protein 2/3 complex subunit 5</fullName>
    </recommendedName>
</protein>
<evidence type="ECO:0000313" key="9">
    <source>
        <dbReference type="Proteomes" id="UP000193986"/>
    </source>
</evidence>
<evidence type="ECO:0000256" key="7">
    <source>
        <dbReference type="RuleBase" id="RU004301"/>
    </source>
</evidence>
<accession>A0A1Y2BHF9</accession>
<organism evidence="8 9">
    <name type="scientific">Naematelia encephala</name>
    <dbReference type="NCBI Taxonomy" id="71784"/>
    <lineage>
        <taxon>Eukaryota</taxon>
        <taxon>Fungi</taxon>
        <taxon>Dikarya</taxon>
        <taxon>Basidiomycota</taxon>
        <taxon>Agaricomycotina</taxon>
        <taxon>Tremellomycetes</taxon>
        <taxon>Tremellales</taxon>
        <taxon>Naemateliaceae</taxon>
        <taxon>Naematelia</taxon>
    </lineage>
</organism>
<evidence type="ECO:0000256" key="3">
    <source>
        <dbReference type="ARBA" id="ARBA00022490"/>
    </source>
</evidence>
<dbReference type="SUPFAM" id="SSF69103">
    <property type="entry name" value="Arp2/3 complex 16 kDa subunit ARPC5"/>
    <property type="match status" value="1"/>
</dbReference>
<dbReference type="Pfam" id="PF04699">
    <property type="entry name" value="P16-Arc"/>
    <property type="match status" value="1"/>
</dbReference>
<reference evidence="8 9" key="1">
    <citation type="submission" date="2016-07" db="EMBL/GenBank/DDBJ databases">
        <title>Pervasive Adenine N6-methylation of Active Genes in Fungi.</title>
        <authorList>
            <consortium name="DOE Joint Genome Institute"/>
            <person name="Mondo S.J."/>
            <person name="Dannebaum R.O."/>
            <person name="Kuo R.C."/>
            <person name="Labutti K."/>
            <person name="Haridas S."/>
            <person name="Kuo A."/>
            <person name="Salamov A."/>
            <person name="Ahrendt S.R."/>
            <person name="Lipzen A."/>
            <person name="Sullivan W."/>
            <person name="Andreopoulos W.B."/>
            <person name="Clum A."/>
            <person name="Lindquist E."/>
            <person name="Daum C."/>
            <person name="Ramamoorthy G.K."/>
            <person name="Gryganskyi A."/>
            <person name="Culley D."/>
            <person name="Magnuson J.K."/>
            <person name="James T.Y."/>
            <person name="O'Malley M.A."/>
            <person name="Stajich J.E."/>
            <person name="Spatafora J.W."/>
            <person name="Visel A."/>
            <person name="Grigoriev I.V."/>
        </authorList>
    </citation>
    <scope>NUCLEOTIDE SEQUENCE [LARGE SCALE GENOMIC DNA]</scope>
    <source>
        <strain evidence="8 9">68-887.2</strain>
    </source>
</reference>
<dbReference type="GO" id="GO:0030833">
    <property type="term" value="P:regulation of actin filament polymerization"/>
    <property type="evidence" value="ECO:0007669"/>
    <property type="project" value="InterPro"/>
</dbReference>
<evidence type="ECO:0000256" key="5">
    <source>
        <dbReference type="ARBA" id="ARBA00040214"/>
    </source>
</evidence>
<evidence type="ECO:0000313" key="8">
    <source>
        <dbReference type="EMBL" id="ORY33947.1"/>
    </source>
</evidence>
<keyword evidence="4 7" id="KW-0206">Cytoskeleton</keyword>
<comment type="similarity">
    <text evidence="2 7">Belongs to the ARPC5 family.</text>
</comment>
<comment type="function">
    <text evidence="7">Functions as component of the Arp2/3 complex which is involved in regulation of actin polymerization and together with an activating nucleation-promoting factor (NPF) mediates the formation of branched actin networks. Arp2/3 complex plays a critical role in the control of cell morphogenesis via the modulation of cell polarity development.</text>
</comment>
<dbReference type="FunFam" id="1.25.40.190:FF:000003">
    <property type="entry name" value="Actin-related protein 2/3 complex subunit 5"/>
    <property type="match status" value="1"/>
</dbReference>
<dbReference type="InterPro" id="IPR002052">
    <property type="entry name" value="DNA_methylase_N6_adenine_CS"/>
</dbReference>
<dbReference type="STRING" id="71784.A0A1Y2BHF9"/>
<dbReference type="PANTHER" id="PTHR12644">
    <property type="entry name" value="ARP2/3 COMPLEX 16 KD SUBUNIT P16-ARC"/>
    <property type="match status" value="1"/>
</dbReference>
<dbReference type="GO" id="GO:0034314">
    <property type="term" value="P:Arp2/3 complex-mediated actin nucleation"/>
    <property type="evidence" value="ECO:0007669"/>
    <property type="project" value="InterPro"/>
</dbReference>
<dbReference type="InterPro" id="IPR006789">
    <property type="entry name" value="ARPC5"/>
</dbReference>
<gene>
    <name evidence="8" type="ORF">BCR39DRAFT_517889</name>
</gene>
<dbReference type="Proteomes" id="UP000193986">
    <property type="component" value="Unassembled WGS sequence"/>
</dbReference>
<evidence type="ECO:0000256" key="2">
    <source>
        <dbReference type="ARBA" id="ARBA00006084"/>
    </source>
</evidence>
<dbReference type="EMBL" id="MCFC01000004">
    <property type="protein sequence ID" value="ORY33947.1"/>
    <property type="molecule type" value="Genomic_DNA"/>
</dbReference>
<proteinExistence type="inferred from homology"/>
<comment type="caution">
    <text evidence="8">The sequence shown here is derived from an EMBL/GenBank/DDBJ whole genome shotgun (WGS) entry which is preliminary data.</text>
</comment>
<comment type="subcellular location">
    <subcellularLocation>
        <location evidence="1">Cytoplasm</location>
        <location evidence="1">Cytoskeleton</location>
    </subcellularLocation>
</comment>
<dbReference type="InterPro" id="IPR036743">
    <property type="entry name" value="ARPC5_sf"/>
</dbReference>
<dbReference type="GO" id="GO:0003676">
    <property type="term" value="F:nucleic acid binding"/>
    <property type="evidence" value="ECO:0007669"/>
    <property type="project" value="InterPro"/>
</dbReference>
<dbReference type="FunCoup" id="A0A1Y2BHF9">
    <property type="interactions" value="192"/>
</dbReference>
<sequence>MSEYAFRKIDIDAPRGPAGALSDAKAKSGEVRGLVSKGDIAGALNLILTDPPYGDGVDEAKNLTSSAVLLILNSTRTAEIPNHLKNLDPEQQDHLMAYLYKAMGTEGHGGDVSGSVLLTWHEKLTEVAGVGCIVRVMTDRRTL</sequence>
<dbReference type="InParanoid" id="A0A1Y2BHF9"/>
<comment type="function">
    <text evidence="6">Functions as a component of the Arp2/3 complex which is involved in regulation of actin polymerization and together with an activating nucleation-promoting factor (NPF) mediates the formation of branched actin networks.</text>
</comment>
<dbReference type="Gene3D" id="1.25.40.190">
    <property type="entry name" value="Actin-related protein 2/3 complex subunit 5"/>
    <property type="match status" value="1"/>
</dbReference>
<dbReference type="GO" id="GO:0032259">
    <property type="term" value="P:methylation"/>
    <property type="evidence" value="ECO:0007669"/>
    <property type="project" value="InterPro"/>
</dbReference>
<dbReference type="GO" id="GO:0005885">
    <property type="term" value="C:Arp2/3 protein complex"/>
    <property type="evidence" value="ECO:0007669"/>
    <property type="project" value="InterPro"/>
</dbReference>
<dbReference type="GO" id="GO:0008168">
    <property type="term" value="F:methyltransferase activity"/>
    <property type="evidence" value="ECO:0007669"/>
    <property type="project" value="InterPro"/>
</dbReference>
<evidence type="ECO:0000256" key="4">
    <source>
        <dbReference type="ARBA" id="ARBA00023212"/>
    </source>
</evidence>
<dbReference type="PIRSF" id="PIRSF039096">
    <property type="entry name" value="p16-ARC"/>
    <property type="match status" value="1"/>
</dbReference>
<dbReference type="GO" id="GO:0044396">
    <property type="term" value="P:actin cortical patch organization"/>
    <property type="evidence" value="ECO:0007669"/>
    <property type="project" value="UniProtKB-ARBA"/>
</dbReference>
<keyword evidence="3" id="KW-0963">Cytoplasm</keyword>
<dbReference type="PROSITE" id="PS00092">
    <property type="entry name" value="N6_MTASE"/>
    <property type="match status" value="1"/>
</dbReference>
<evidence type="ECO:0000256" key="6">
    <source>
        <dbReference type="ARBA" id="ARBA00060329"/>
    </source>
</evidence>
<name>A0A1Y2BHF9_9TREE</name>
<keyword evidence="9" id="KW-1185">Reference proteome</keyword>
<dbReference type="AlphaFoldDB" id="A0A1Y2BHF9"/>
<evidence type="ECO:0000256" key="1">
    <source>
        <dbReference type="ARBA" id="ARBA00004245"/>
    </source>
</evidence>